<accession>A0AAN5DI06</accession>
<organism evidence="2 3">
    <name type="scientific">Pristionchus mayeri</name>
    <dbReference type="NCBI Taxonomy" id="1317129"/>
    <lineage>
        <taxon>Eukaryota</taxon>
        <taxon>Metazoa</taxon>
        <taxon>Ecdysozoa</taxon>
        <taxon>Nematoda</taxon>
        <taxon>Chromadorea</taxon>
        <taxon>Rhabditida</taxon>
        <taxon>Rhabditina</taxon>
        <taxon>Diplogasteromorpha</taxon>
        <taxon>Diplogasteroidea</taxon>
        <taxon>Neodiplogasteridae</taxon>
        <taxon>Pristionchus</taxon>
    </lineage>
</organism>
<evidence type="ECO:0000313" key="3">
    <source>
        <dbReference type="Proteomes" id="UP001328107"/>
    </source>
</evidence>
<dbReference type="EMBL" id="BTRK01000006">
    <property type="protein sequence ID" value="GMR62650.1"/>
    <property type="molecule type" value="Genomic_DNA"/>
</dbReference>
<evidence type="ECO:0000256" key="1">
    <source>
        <dbReference type="SAM" id="Phobius"/>
    </source>
</evidence>
<keyword evidence="1" id="KW-1133">Transmembrane helix</keyword>
<feature type="transmembrane region" description="Helical" evidence="1">
    <location>
        <begin position="12"/>
        <end position="30"/>
    </location>
</feature>
<keyword evidence="1" id="KW-0472">Membrane</keyword>
<proteinExistence type="predicted"/>
<evidence type="ECO:0000313" key="2">
    <source>
        <dbReference type="EMBL" id="GMR62650.1"/>
    </source>
</evidence>
<keyword evidence="1" id="KW-0812">Transmembrane</keyword>
<protein>
    <submittedName>
        <fullName evidence="2">Uncharacterized protein</fullName>
    </submittedName>
</protein>
<comment type="caution">
    <text evidence="2">The sequence shown here is derived from an EMBL/GenBank/DDBJ whole genome shotgun (WGS) entry which is preliminary data.</text>
</comment>
<sequence>WISALHMCGYYLNALSQLLGVLMSLTAIFLPIHFNKIWCRPALVLWIVLCLILSIVPSWLLLYHHVEFY</sequence>
<gene>
    <name evidence="2" type="ORF">PMAYCL1PPCAC_32845</name>
</gene>
<feature type="non-terminal residue" evidence="2">
    <location>
        <position position="1"/>
    </location>
</feature>
<dbReference type="AlphaFoldDB" id="A0AAN5DI06"/>
<keyword evidence="3" id="KW-1185">Reference proteome</keyword>
<dbReference type="Proteomes" id="UP001328107">
    <property type="component" value="Unassembled WGS sequence"/>
</dbReference>
<name>A0AAN5DI06_9BILA</name>
<feature type="non-terminal residue" evidence="2">
    <location>
        <position position="69"/>
    </location>
</feature>
<feature type="transmembrane region" description="Helical" evidence="1">
    <location>
        <begin position="42"/>
        <end position="62"/>
    </location>
</feature>
<reference evidence="3" key="1">
    <citation type="submission" date="2022-10" db="EMBL/GenBank/DDBJ databases">
        <title>Genome assembly of Pristionchus species.</title>
        <authorList>
            <person name="Yoshida K."/>
            <person name="Sommer R.J."/>
        </authorList>
    </citation>
    <scope>NUCLEOTIDE SEQUENCE [LARGE SCALE GENOMIC DNA]</scope>
    <source>
        <strain evidence="3">RS5460</strain>
    </source>
</reference>